<organism evidence="5 6">
    <name type="scientific">Artemisia annua</name>
    <name type="common">Sweet wormwood</name>
    <dbReference type="NCBI Taxonomy" id="35608"/>
    <lineage>
        <taxon>Eukaryota</taxon>
        <taxon>Viridiplantae</taxon>
        <taxon>Streptophyta</taxon>
        <taxon>Embryophyta</taxon>
        <taxon>Tracheophyta</taxon>
        <taxon>Spermatophyta</taxon>
        <taxon>Magnoliopsida</taxon>
        <taxon>eudicotyledons</taxon>
        <taxon>Gunneridae</taxon>
        <taxon>Pentapetalae</taxon>
        <taxon>asterids</taxon>
        <taxon>campanulids</taxon>
        <taxon>Asterales</taxon>
        <taxon>Asteraceae</taxon>
        <taxon>Asteroideae</taxon>
        <taxon>Anthemideae</taxon>
        <taxon>Artemisiinae</taxon>
        <taxon>Artemisia</taxon>
    </lineage>
</organism>
<keyword evidence="2" id="KW-0677">Repeat</keyword>
<dbReference type="InterPro" id="IPR004146">
    <property type="entry name" value="DC1"/>
</dbReference>
<dbReference type="InterPro" id="IPR002219">
    <property type="entry name" value="PKC_DAG/PE"/>
</dbReference>
<gene>
    <name evidence="5" type="ORF">CTI12_AA309920</name>
</gene>
<dbReference type="GO" id="GO:0046872">
    <property type="term" value="F:metal ion binding"/>
    <property type="evidence" value="ECO:0007669"/>
    <property type="project" value="UniProtKB-KW"/>
</dbReference>
<proteinExistence type="predicted"/>
<dbReference type="Proteomes" id="UP000245207">
    <property type="component" value="Unassembled WGS sequence"/>
</dbReference>
<feature type="domain" description="Phorbol-ester/DAG-type" evidence="4">
    <location>
        <begin position="12"/>
        <end position="61"/>
    </location>
</feature>
<evidence type="ECO:0000256" key="2">
    <source>
        <dbReference type="ARBA" id="ARBA00022737"/>
    </source>
</evidence>
<keyword evidence="1" id="KW-0479">Metal-binding</keyword>
<dbReference type="PANTHER" id="PTHR32410:SF216">
    <property type="entry name" value="PHORBOL-ESTER_DAG-TYPE DOMAIN-CONTAINING PROTEIN"/>
    <property type="match status" value="1"/>
</dbReference>
<dbReference type="SUPFAM" id="SSF57889">
    <property type="entry name" value="Cysteine-rich domain"/>
    <property type="match status" value="4"/>
</dbReference>
<dbReference type="Gene3D" id="3.30.40.10">
    <property type="entry name" value="Zinc/RING finger domain, C3HC4 (zinc finger)"/>
    <property type="match status" value="1"/>
</dbReference>
<feature type="domain" description="Phorbol-ester/DAG-type" evidence="4">
    <location>
        <begin position="151"/>
        <end position="196"/>
    </location>
</feature>
<accession>A0A2U1N3T9</accession>
<feature type="domain" description="Phorbol-ester/DAG-type" evidence="4">
    <location>
        <begin position="215"/>
        <end position="257"/>
    </location>
</feature>
<dbReference type="InterPro" id="IPR053192">
    <property type="entry name" value="Vacuole_Formation_Reg"/>
</dbReference>
<evidence type="ECO:0000256" key="3">
    <source>
        <dbReference type="ARBA" id="ARBA00022833"/>
    </source>
</evidence>
<protein>
    <submittedName>
        <fullName evidence="5">C1-like protein</fullName>
    </submittedName>
</protein>
<sequence>MEEINHFSHERHPLKLINGVILFGVGKCFACVKPISPSDSAYGCIQCLFFLHKSCAELPLTINTSSIYQPLKLINMRKTRFSTFLCGVCSLQQPVRLQRLAHGLCYSSYDGPDIFAACINCCVGEFSQKAEADAIKKEAMVKIKHEGHPGHTLTLQLRPASFRCDACHTKDDDGLFYQCDSCDFWIHKTCTSLASTLDLPHHPNHPLVLVYSLPENFYKYANYCEFCKIYIRRNEWLYHCANCRYFAHIKCALNASPPSTPRDHPSTSGSNEHDLLHFPMPDVFRDPLKLLHLDELSLDDNDELEIKHWSHHHPLILNVEPQHNNMPSTSDSIEVCYGCIRPISFPYYSCKDGCSFTLHKYCAQLPLTLKHQLHPDHSLDLVDTSGHEYFYECTGCYSYGNTFVYRCETCGFHFCVNCAYLPNIIKHKTHNHPLIQVIDPQPLCKACAKWSPGISYACEACEFQLDMHCSMRLPQSLHHRYCKGHEVPLTYPPIENHPEDFYCDICEEEMHPKQPLYYFHKYKCSFHPCCISRRDFYENIWKEGTITVSYHKHPLTYVRRKKSPQYVCSTCNQDINGYSVLECRAKLCNFNICYRCHRNKIIGLYRNWRRAV</sequence>
<dbReference type="SMART" id="SM00109">
    <property type="entry name" value="C1"/>
    <property type="match status" value="4"/>
</dbReference>
<keyword evidence="6" id="KW-1185">Reference proteome</keyword>
<name>A0A2U1N3T9_ARTAN</name>
<evidence type="ECO:0000313" key="6">
    <source>
        <dbReference type="Proteomes" id="UP000245207"/>
    </source>
</evidence>
<evidence type="ECO:0000259" key="4">
    <source>
        <dbReference type="SMART" id="SM00109"/>
    </source>
</evidence>
<dbReference type="Gene3D" id="3.30.60.20">
    <property type="match status" value="1"/>
</dbReference>
<dbReference type="STRING" id="35608.A0A2U1N3T9"/>
<comment type="caution">
    <text evidence="5">The sequence shown here is derived from an EMBL/GenBank/DDBJ whole genome shotgun (WGS) entry which is preliminary data.</text>
</comment>
<feature type="domain" description="Phorbol-ester/DAG-type" evidence="4">
    <location>
        <begin position="425"/>
        <end position="482"/>
    </location>
</feature>
<dbReference type="AlphaFoldDB" id="A0A2U1N3T9"/>
<dbReference type="OrthoDB" id="1596030at2759"/>
<dbReference type="PANTHER" id="PTHR32410">
    <property type="entry name" value="CYSTEINE/HISTIDINE-RICH C1 DOMAIN FAMILY PROTEIN"/>
    <property type="match status" value="1"/>
</dbReference>
<keyword evidence="3" id="KW-0862">Zinc</keyword>
<evidence type="ECO:0000256" key="1">
    <source>
        <dbReference type="ARBA" id="ARBA00022723"/>
    </source>
</evidence>
<dbReference type="Pfam" id="PF03107">
    <property type="entry name" value="C1_2"/>
    <property type="match status" value="4"/>
</dbReference>
<evidence type="ECO:0000313" key="5">
    <source>
        <dbReference type="EMBL" id="PWA68185.1"/>
    </source>
</evidence>
<dbReference type="EMBL" id="PKPP01003687">
    <property type="protein sequence ID" value="PWA68185.1"/>
    <property type="molecule type" value="Genomic_DNA"/>
</dbReference>
<dbReference type="InterPro" id="IPR013083">
    <property type="entry name" value="Znf_RING/FYVE/PHD"/>
</dbReference>
<reference evidence="5 6" key="1">
    <citation type="journal article" date="2018" name="Mol. Plant">
        <title>The genome of Artemisia annua provides insight into the evolution of Asteraceae family and artemisinin biosynthesis.</title>
        <authorList>
            <person name="Shen Q."/>
            <person name="Zhang L."/>
            <person name="Liao Z."/>
            <person name="Wang S."/>
            <person name="Yan T."/>
            <person name="Shi P."/>
            <person name="Liu M."/>
            <person name="Fu X."/>
            <person name="Pan Q."/>
            <person name="Wang Y."/>
            <person name="Lv Z."/>
            <person name="Lu X."/>
            <person name="Zhang F."/>
            <person name="Jiang W."/>
            <person name="Ma Y."/>
            <person name="Chen M."/>
            <person name="Hao X."/>
            <person name="Li L."/>
            <person name="Tang Y."/>
            <person name="Lv G."/>
            <person name="Zhou Y."/>
            <person name="Sun X."/>
            <person name="Brodelius P.E."/>
            <person name="Rose J.K.C."/>
            <person name="Tang K."/>
        </authorList>
    </citation>
    <scope>NUCLEOTIDE SEQUENCE [LARGE SCALE GENOMIC DNA]</scope>
    <source>
        <strain evidence="6">cv. Huhao1</strain>
        <tissue evidence="5">Leaf</tissue>
    </source>
</reference>
<dbReference type="InterPro" id="IPR046349">
    <property type="entry name" value="C1-like_sf"/>
</dbReference>